<feature type="region of interest" description="Disordered" evidence="3">
    <location>
        <begin position="1"/>
        <end position="82"/>
    </location>
</feature>
<evidence type="ECO:0000256" key="4">
    <source>
        <dbReference type="SAM" id="Phobius"/>
    </source>
</evidence>
<keyword evidence="4" id="KW-0812">Transmembrane</keyword>
<keyword evidence="2 4" id="KW-0472">Membrane</keyword>
<protein>
    <recommendedName>
        <fullName evidence="7">Mce associated membrane protein</fullName>
    </recommendedName>
</protein>
<feature type="transmembrane region" description="Helical" evidence="4">
    <location>
        <begin position="86"/>
        <end position="111"/>
    </location>
</feature>
<dbReference type="PANTHER" id="PTHR37042">
    <property type="entry name" value="OUTER MEMBRANE PROTEIN RV1973"/>
    <property type="match status" value="1"/>
</dbReference>
<dbReference type="AlphaFoldDB" id="A0A1B4Y6H9"/>
<evidence type="ECO:0000256" key="3">
    <source>
        <dbReference type="SAM" id="MobiDB-lite"/>
    </source>
</evidence>
<feature type="compositionally biased region" description="Acidic residues" evidence="3">
    <location>
        <begin position="36"/>
        <end position="69"/>
    </location>
</feature>
<comment type="subcellular location">
    <subcellularLocation>
        <location evidence="1">Membrane</location>
    </subcellularLocation>
</comment>
<name>A0A1B4Y6H9_MYCUL</name>
<dbReference type="PANTHER" id="PTHR37042:SF4">
    <property type="entry name" value="OUTER MEMBRANE PROTEIN RV1973"/>
    <property type="match status" value="1"/>
</dbReference>
<dbReference type="EMBL" id="AP017624">
    <property type="protein sequence ID" value="BAV42668.1"/>
    <property type="molecule type" value="Genomic_DNA"/>
</dbReference>
<proteinExistence type="predicted"/>
<evidence type="ECO:0000256" key="1">
    <source>
        <dbReference type="ARBA" id="ARBA00004370"/>
    </source>
</evidence>
<evidence type="ECO:0000256" key="2">
    <source>
        <dbReference type="ARBA" id="ARBA00023136"/>
    </source>
</evidence>
<evidence type="ECO:0000313" key="5">
    <source>
        <dbReference type="EMBL" id="BAV42668.1"/>
    </source>
</evidence>
<dbReference type="RefSeq" id="WP_096371458.1">
    <property type="nucleotide sequence ID" value="NZ_AP017624.1"/>
</dbReference>
<evidence type="ECO:0000313" key="6">
    <source>
        <dbReference type="Proteomes" id="UP000218067"/>
    </source>
</evidence>
<sequence>MAKGSAETSGDEVFGKPLPADEPGDEAQSNPAGADSDSDSDAEPDTEPDSESDGEPDADAPAETEDASQPEDSRPRRRRPHPKSSWAAVLAWVVLPSLALLLAITAGVLRWQYDTMRYAQIAGVQALQAAREGAVAMLSYKPETVEKDLTAAQDHLTGTFRDSYTQLTKDVVIPGAKQQRISAVARVPAAATVSADWSHAVVLVFVDQTTVIGDDPPTDMASTVRVKLDKVGDRWLISEFQPI</sequence>
<dbReference type="GeneID" id="93438260"/>
<evidence type="ECO:0008006" key="7">
    <source>
        <dbReference type="Google" id="ProtNLM"/>
    </source>
</evidence>
<gene>
    <name evidence="5" type="ORF">SHTP_3682</name>
</gene>
<organism evidence="5 6">
    <name type="scientific">Mycobacterium ulcerans subsp. shinshuense</name>
    <dbReference type="NCBI Taxonomy" id="1124626"/>
    <lineage>
        <taxon>Bacteria</taxon>
        <taxon>Bacillati</taxon>
        <taxon>Actinomycetota</taxon>
        <taxon>Actinomycetes</taxon>
        <taxon>Mycobacteriales</taxon>
        <taxon>Mycobacteriaceae</taxon>
        <taxon>Mycobacterium</taxon>
        <taxon>Mycobacterium ulcerans group</taxon>
    </lineage>
</organism>
<keyword evidence="4" id="KW-1133">Transmembrane helix</keyword>
<dbReference type="Proteomes" id="UP000218067">
    <property type="component" value="Chromosome"/>
</dbReference>
<dbReference type="GO" id="GO:0016020">
    <property type="term" value="C:membrane"/>
    <property type="evidence" value="ECO:0007669"/>
    <property type="project" value="UniProtKB-SubCell"/>
</dbReference>
<reference evidence="5 6" key="1">
    <citation type="submission" date="2016-08" db="EMBL/GenBank/DDBJ databases">
        <title>Complete genome sequence of Mycobacterium shinshuense, a subspecies of M. ulcerans.</title>
        <authorList>
            <person name="Yoshida M."/>
            <person name="Ogura Y."/>
            <person name="Hayashi T."/>
            <person name="Hoshino Y."/>
        </authorList>
    </citation>
    <scope>NUCLEOTIDE SEQUENCE [LARGE SCALE GENOMIC DNA]</scope>
    <source>
        <strain evidence="6">ATCC 33728</strain>
    </source>
</reference>
<accession>A0A1B4Y6H9</accession>